<evidence type="ECO:0000313" key="1">
    <source>
        <dbReference type="EMBL" id="KTB31527.1"/>
    </source>
</evidence>
<evidence type="ECO:0000313" key="2">
    <source>
        <dbReference type="Proteomes" id="UP000054988"/>
    </source>
</evidence>
<gene>
    <name evidence="1" type="ORF">WG66_15890</name>
</gene>
<reference evidence="1 2" key="1">
    <citation type="submission" date="2015-12" db="EMBL/GenBank/DDBJ databases">
        <title>Draft genome sequence of Moniliophthora roreri, the causal agent of frosty pod rot of cacao.</title>
        <authorList>
            <person name="Aime M.C."/>
            <person name="Diaz-Valderrama J.R."/>
            <person name="Kijpornyongpan T."/>
            <person name="Phillips-Mora W."/>
        </authorList>
    </citation>
    <scope>NUCLEOTIDE SEQUENCE [LARGE SCALE GENOMIC DNA]</scope>
    <source>
        <strain evidence="1 2">MCA 2952</strain>
    </source>
</reference>
<accession>A0A0W0F5C6</accession>
<sequence>MSEMQEWGIPQLEKEFGLKRIGGQLSTRDYPRAKASLAKWLRQPGNKHRLKKKVFYDTLRILGEQVLRMCSSNWIDVFMYRVLAVLSHTSDERCSLLIRSDYPVTSALSRSTYDGEEIPWGGESKGRH</sequence>
<dbReference type="EMBL" id="LATX01002314">
    <property type="protein sequence ID" value="KTB31527.1"/>
    <property type="molecule type" value="Genomic_DNA"/>
</dbReference>
<proteinExistence type="predicted"/>
<dbReference type="AlphaFoldDB" id="A0A0W0F5C6"/>
<comment type="caution">
    <text evidence="1">The sequence shown here is derived from an EMBL/GenBank/DDBJ whole genome shotgun (WGS) entry which is preliminary data.</text>
</comment>
<dbReference type="Proteomes" id="UP000054988">
    <property type="component" value="Unassembled WGS sequence"/>
</dbReference>
<organism evidence="1 2">
    <name type="scientific">Moniliophthora roreri</name>
    <name type="common">Frosty pod rot fungus</name>
    <name type="synonym">Monilia roreri</name>
    <dbReference type="NCBI Taxonomy" id="221103"/>
    <lineage>
        <taxon>Eukaryota</taxon>
        <taxon>Fungi</taxon>
        <taxon>Dikarya</taxon>
        <taxon>Basidiomycota</taxon>
        <taxon>Agaricomycotina</taxon>
        <taxon>Agaricomycetes</taxon>
        <taxon>Agaricomycetidae</taxon>
        <taxon>Agaricales</taxon>
        <taxon>Marasmiineae</taxon>
        <taxon>Marasmiaceae</taxon>
        <taxon>Moniliophthora</taxon>
    </lineage>
</organism>
<name>A0A0W0F5C6_MONRR</name>
<protein>
    <submittedName>
        <fullName evidence="1">Uncharacterized protein</fullName>
    </submittedName>
</protein>